<dbReference type="AlphaFoldDB" id="A0A7T8JZV8"/>
<feature type="domain" description="ADGRA2/3 GAIN" evidence="1">
    <location>
        <begin position="6"/>
        <end position="77"/>
    </location>
</feature>
<protein>
    <recommendedName>
        <fullName evidence="1">ADGRA2/3 GAIN domain-containing protein</fullName>
    </recommendedName>
</protein>
<sequence>MNTSSFDRASLFQSAAILRNYTQHAHDFRDVADLNYFATAVDNYVPFMEASSFTSSSPLADLITDMIANILNAKDRIACAWSPDDYECFEKKTPESISYKRSLVSAEFEANPARQPLRLLAFGNASLFISKEEDSTSLPYSSYVLGIWSITKAGNTSVKISILSKDAKDLEYVEPVTWNGEKWISGVCSGTTHSNINADAQITFHVP</sequence>
<proteinExistence type="predicted"/>
<gene>
    <name evidence="2" type="ORF">FKW44_013673</name>
</gene>
<evidence type="ECO:0000313" key="2">
    <source>
        <dbReference type="EMBL" id="QQP39835.1"/>
    </source>
</evidence>
<dbReference type="InterPro" id="IPR058808">
    <property type="entry name" value="GAIN_ADGRA2/3"/>
</dbReference>
<evidence type="ECO:0000259" key="1">
    <source>
        <dbReference type="Pfam" id="PF26588"/>
    </source>
</evidence>
<accession>A0A7T8JZV8</accession>
<dbReference type="Proteomes" id="UP000595437">
    <property type="component" value="Chromosome 9"/>
</dbReference>
<organism evidence="2 3">
    <name type="scientific">Caligus rogercresseyi</name>
    <name type="common">Sea louse</name>
    <dbReference type="NCBI Taxonomy" id="217165"/>
    <lineage>
        <taxon>Eukaryota</taxon>
        <taxon>Metazoa</taxon>
        <taxon>Ecdysozoa</taxon>
        <taxon>Arthropoda</taxon>
        <taxon>Crustacea</taxon>
        <taxon>Multicrustacea</taxon>
        <taxon>Hexanauplia</taxon>
        <taxon>Copepoda</taxon>
        <taxon>Siphonostomatoida</taxon>
        <taxon>Caligidae</taxon>
        <taxon>Caligus</taxon>
    </lineage>
</organism>
<evidence type="ECO:0000313" key="3">
    <source>
        <dbReference type="Proteomes" id="UP000595437"/>
    </source>
</evidence>
<dbReference type="Pfam" id="PF26588">
    <property type="entry name" value="GAIN_ADGRA3"/>
    <property type="match status" value="1"/>
</dbReference>
<reference evidence="3" key="1">
    <citation type="submission" date="2021-01" db="EMBL/GenBank/DDBJ databases">
        <title>Caligus Genome Assembly.</title>
        <authorList>
            <person name="Gallardo-Escarate C."/>
        </authorList>
    </citation>
    <scope>NUCLEOTIDE SEQUENCE [LARGE SCALE GENOMIC DNA]</scope>
</reference>
<dbReference type="EMBL" id="CP045898">
    <property type="protein sequence ID" value="QQP39835.1"/>
    <property type="molecule type" value="Genomic_DNA"/>
</dbReference>
<keyword evidence="3" id="KW-1185">Reference proteome</keyword>
<dbReference type="OrthoDB" id="6382960at2759"/>
<name>A0A7T8JZV8_CALRO</name>